<organism evidence="2 3">
    <name type="scientific">Candidatus Avipropionibacterium avicola</name>
    <dbReference type="NCBI Taxonomy" id="2840701"/>
    <lineage>
        <taxon>Bacteria</taxon>
        <taxon>Bacillati</taxon>
        <taxon>Actinomycetota</taxon>
        <taxon>Actinomycetes</taxon>
        <taxon>Propionibacteriales</taxon>
        <taxon>Propionibacteriaceae</taxon>
        <taxon>Propionibacteriaceae incertae sedis</taxon>
        <taxon>Candidatus Avipropionibacterium</taxon>
    </lineage>
</organism>
<proteinExistence type="predicted"/>
<dbReference type="EMBL" id="DVLP01000432">
    <property type="protein sequence ID" value="HIT76876.1"/>
    <property type="molecule type" value="Genomic_DNA"/>
</dbReference>
<sequence length="141" mass="15624">MTRSSTGGATEDGGVPQFGARLQALVDHVPRRDGQGYYSDERIAEEISASGIPVTQNYVWMLRNGRRTNPSAQIVYGLATLFEVPMEYFLNEEVSQRILAQLEVLSELSKTRASIRERYGVSEQDLATLEATVSRIRSIGA</sequence>
<accession>A0A9D1KNU8</accession>
<evidence type="ECO:0000313" key="3">
    <source>
        <dbReference type="Proteomes" id="UP000886842"/>
    </source>
</evidence>
<dbReference type="AlphaFoldDB" id="A0A9D1KNU8"/>
<evidence type="ECO:0000313" key="2">
    <source>
        <dbReference type="EMBL" id="HIT76876.1"/>
    </source>
</evidence>
<reference evidence="2" key="2">
    <citation type="journal article" date="2021" name="PeerJ">
        <title>Extensive microbial diversity within the chicken gut microbiome revealed by metagenomics and culture.</title>
        <authorList>
            <person name="Gilroy R."/>
            <person name="Ravi A."/>
            <person name="Getino M."/>
            <person name="Pursley I."/>
            <person name="Horton D.L."/>
            <person name="Alikhan N.F."/>
            <person name="Baker D."/>
            <person name="Gharbi K."/>
            <person name="Hall N."/>
            <person name="Watson M."/>
            <person name="Adriaenssens E.M."/>
            <person name="Foster-Nyarko E."/>
            <person name="Jarju S."/>
            <person name="Secka A."/>
            <person name="Antonio M."/>
            <person name="Oren A."/>
            <person name="Chaudhuri R.R."/>
            <person name="La Ragione R."/>
            <person name="Hildebrand F."/>
            <person name="Pallen M.J."/>
        </authorList>
    </citation>
    <scope>NUCLEOTIDE SEQUENCE</scope>
    <source>
        <strain evidence="2">ChiGjej1B1-24693</strain>
    </source>
</reference>
<dbReference type="PROSITE" id="PS50943">
    <property type="entry name" value="HTH_CROC1"/>
    <property type="match status" value="1"/>
</dbReference>
<dbReference type="SUPFAM" id="SSF47413">
    <property type="entry name" value="lambda repressor-like DNA-binding domains"/>
    <property type="match status" value="1"/>
</dbReference>
<dbReference type="InterPro" id="IPR001387">
    <property type="entry name" value="Cro/C1-type_HTH"/>
</dbReference>
<dbReference type="InterPro" id="IPR010982">
    <property type="entry name" value="Lambda_DNA-bd_dom_sf"/>
</dbReference>
<dbReference type="GO" id="GO:0003677">
    <property type="term" value="F:DNA binding"/>
    <property type="evidence" value="ECO:0007669"/>
    <property type="project" value="InterPro"/>
</dbReference>
<dbReference type="Proteomes" id="UP000886842">
    <property type="component" value="Unassembled WGS sequence"/>
</dbReference>
<dbReference type="Gene3D" id="1.10.260.40">
    <property type="entry name" value="lambda repressor-like DNA-binding domains"/>
    <property type="match status" value="1"/>
</dbReference>
<evidence type="ECO:0000259" key="1">
    <source>
        <dbReference type="PROSITE" id="PS50943"/>
    </source>
</evidence>
<feature type="domain" description="HTH cro/C1-type" evidence="1">
    <location>
        <begin position="54"/>
        <end position="89"/>
    </location>
</feature>
<name>A0A9D1KNU8_9ACTN</name>
<reference evidence="2" key="1">
    <citation type="submission" date="2020-10" db="EMBL/GenBank/DDBJ databases">
        <authorList>
            <person name="Gilroy R."/>
        </authorList>
    </citation>
    <scope>NUCLEOTIDE SEQUENCE</scope>
    <source>
        <strain evidence="2">ChiGjej1B1-24693</strain>
    </source>
</reference>
<protein>
    <submittedName>
        <fullName evidence="2">Helix-turn-helix transcriptional regulator</fullName>
    </submittedName>
</protein>
<comment type="caution">
    <text evidence="2">The sequence shown here is derived from an EMBL/GenBank/DDBJ whole genome shotgun (WGS) entry which is preliminary data.</text>
</comment>
<gene>
    <name evidence="2" type="ORF">IAA98_14950</name>
</gene>